<proteinExistence type="inferred from homology"/>
<evidence type="ECO:0000256" key="1">
    <source>
        <dbReference type="ARBA" id="ARBA00023604"/>
    </source>
</evidence>
<evidence type="ECO:0000313" key="2">
    <source>
        <dbReference type="EMBL" id="SJL01153.1"/>
    </source>
</evidence>
<accession>A0A284QXF7</accession>
<dbReference type="GO" id="GO:0016491">
    <property type="term" value="F:oxidoreductase activity"/>
    <property type="evidence" value="ECO:0007669"/>
    <property type="project" value="InterPro"/>
</dbReference>
<dbReference type="STRING" id="47428.A0A284QXF7"/>
<dbReference type="OMA" id="KPWAKVD"/>
<keyword evidence="3" id="KW-1185">Reference proteome</keyword>
<organism evidence="2 3">
    <name type="scientific">Armillaria ostoyae</name>
    <name type="common">Armillaria root rot fungus</name>
    <dbReference type="NCBI Taxonomy" id="47428"/>
    <lineage>
        <taxon>Eukaryota</taxon>
        <taxon>Fungi</taxon>
        <taxon>Dikarya</taxon>
        <taxon>Basidiomycota</taxon>
        <taxon>Agaricomycotina</taxon>
        <taxon>Agaricomycetes</taxon>
        <taxon>Agaricomycetidae</taxon>
        <taxon>Agaricales</taxon>
        <taxon>Marasmiineae</taxon>
        <taxon>Physalacriaceae</taxon>
        <taxon>Armillaria</taxon>
    </lineage>
</organism>
<reference evidence="3" key="1">
    <citation type="journal article" date="2017" name="Nat. Ecol. Evol.">
        <title>Genome expansion and lineage-specific genetic innovations in the forest pathogenic fungi Armillaria.</title>
        <authorList>
            <person name="Sipos G."/>
            <person name="Prasanna A.N."/>
            <person name="Walter M.C."/>
            <person name="O'Connor E."/>
            <person name="Balint B."/>
            <person name="Krizsan K."/>
            <person name="Kiss B."/>
            <person name="Hess J."/>
            <person name="Varga T."/>
            <person name="Slot J."/>
            <person name="Riley R."/>
            <person name="Boka B."/>
            <person name="Rigling D."/>
            <person name="Barry K."/>
            <person name="Lee J."/>
            <person name="Mihaltcheva S."/>
            <person name="LaButti K."/>
            <person name="Lipzen A."/>
            <person name="Waldron R."/>
            <person name="Moloney N.M."/>
            <person name="Sperisen C."/>
            <person name="Kredics L."/>
            <person name="Vagvoelgyi C."/>
            <person name="Patrignani A."/>
            <person name="Fitzpatrick D."/>
            <person name="Nagy I."/>
            <person name="Doyle S."/>
            <person name="Anderson J.B."/>
            <person name="Grigoriev I.V."/>
            <person name="Gueldener U."/>
            <person name="Muensterkoetter M."/>
            <person name="Nagy L.G."/>
        </authorList>
    </citation>
    <scope>NUCLEOTIDE SEQUENCE [LARGE SCALE GENOMIC DNA]</scope>
    <source>
        <strain evidence="3">C18/9</strain>
    </source>
</reference>
<gene>
    <name evidence="2" type="ORF">ARMOST_04471</name>
</gene>
<protein>
    <recommendedName>
        <fullName evidence="4">7alpha-cephem-methoxylase P8 chain</fullName>
    </recommendedName>
</protein>
<dbReference type="EMBL" id="FUEG01000003">
    <property type="protein sequence ID" value="SJL01153.1"/>
    <property type="molecule type" value="Genomic_DNA"/>
</dbReference>
<dbReference type="InterPro" id="IPR044053">
    <property type="entry name" value="AsaB-like"/>
</dbReference>
<evidence type="ECO:0000313" key="3">
    <source>
        <dbReference type="Proteomes" id="UP000219338"/>
    </source>
</evidence>
<dbReference type="PANTHER" id="PTHR34598">
    <property type="entry name" value="BLL6449 PROTEIN"/>
    <property type="match status" value="1"/>
</dbReference>
<sequence length="276" mass="31344">MSSSVTADFFFMQPPANGERAYIKNNASATESNNRNYSLEPKLVTVENYRIVLDSEPITLDAAGFQLFSDRPSQFINDGEVQAEGYYDESISLLKEITGASRVVIFDHTIRRRRPGESGDNPDKRQPAALTHIDQTFKAAVARVHRHLPQEDVPGLLAKRFQIINLWRPIENPATDWPLAFCHFASVDPEKDLEPIALIYPDREGEACGVKYNERQRWGYFKDMRPDEFVLIKCNESIQDGSVALYTPHTAFADPTTPEGTPFRQSIEIRALVFYD</sequence>
<dbReference type="NCBIfam" id="NF041278">
    <property type="entry name" value="CmcJ_NvfI_EfuI"/>
    <property type="match status" value="1"/>
</dbReference>
<dbReference type="Proteomes" id="UP000219338">
    <property type="component" value="Unassembled WGS sequence"/>
</dbReference>
<dbReference type="AlphaFoldDB" id="A0A284QXF7"/>
<dbReference type="OrthoDB" id="412788at2759"/>
<dbReference type="PANTHER" id="PTHR34598:SF3">
    <property type="entry name" value="OXIDOREDUCTASE AN1597"/>
    <property type="match status" value="1"/>
</dbReference>
<comment type="similarity">
    <text evidence="1">Belongs to the asaB hydroxylase/desaturase family.</text>
</comment>
<evidence type="ECO:0008006" key="4">
    <source>
        <dbReference type="Google" id="ProtNLM"/>
    </source>
</evidence>
<name>A0A284QXF7_ARMOS</name>